<dbReference type="PATRIC" id="fig|1348657.5.peg.356"/>
<evidence type="ECO:0000256" key="4">
    <source>
        <dbReference type="ARBA" id="ARBA00022827"/>
    </source>
</evidence>
<evidence type="ECO:0000313" key="16">
    <source>
        <dbReference type="Proteomes" id="UP000015455"/>
    </source>
</evidence>
<dbReference type="FunFam" id="2.40.110.10:FF:000031">
    <property type="entry name" value="Acyl-CoA dehydrogenase, putative"/>
    <property type="match status" value="1"/>
</dbReference>
<dbReference type="EMBL" id="ATJV01000002">
    <property type="protein sequence ID" value="EPZ17105.1"/>
    <property type="molecule type" value="Genomic_DNA"/>
</dbReference>
<feature type="domain" description="Acyl-CoA dehydrogenase/oxidase C-terminal" evidence="11">
    <location>
        <begin position="284"/>
        <end position="450"/>
    </location>
</feature>
<evidence type="ECO:0000259" key="12">
    <source>
        <dbReference type="Pfam" id="PF02770"/>
    </source>
</evidence>
<organism evidence="15 16">
    <name type="scientific">Thauera terpenica 58Eu</name>
    <dbReference type="NCBI Taxonomy" id="1348657"/>
    <lineage>
        <taxon>Bacteria</taxon>
        <taxon>Pseudomonadati</taxon>
        <taxon>Pseudomonadota</taxon>
        <taxon>Betaproteobacteria</taxon>
        <taxon>Rhodocyclales</taxon>
        <taxon>Zoogloeaceae</taxon>
        <taxon>Thauera</taxon>
    </lineage>
</organism>
<evidence type="ECO:0000256" key="7">
    <source>
        <dbReference type="ARBA" id="ARBA00058683"/>
    </source>
</evidence>
<dbReference type="OrthoDB" id="9764895at2"/>
<feature type="domain" description="Acyl-CoA dehydrogenase/oxidase N-terminal" evidence="13">
    <location>
        <begin position="40"/>
        <end position="157"/>
    </location>
</feature>
<evidence type="ECO:0000313" key="15">
    <source>
        <dbReference type="EMBL" id="EPZ17105.1"/>
    </source>
</evidence>
<dbReference type="InterPro" id="IPR013786">
    <property type="entry name" value="AcylCoA_DH/ox_N"/>
</dbReference>
<dbReference type="InterPro" id="IPR009075">
    <property type="entry name" value="AcylCo_DH/oxidase_C"/>
</dbReference>
<dbReference type="STRING" id="1348657.M622_09135"/>
<evidence type="ECO:0000259" key="11">
    <source>
        <dbReference type="Pfam" id="PF00441"/>
    </source>
</evidence>
<dbReference type="InterPro" id="IPR025878">
    <property type="entry name" value="Acyl-CoA_dh-like_C_dom"/>
</dbReference>
<comment type="function">
    <text evidence="7">Involved in the assimilation of dimethylsulphoniopropionate (DMSP), an important compound in the fixation of carbon in marine phytoplankton, by mediating the conversion of 3-(methylthio)propanoyl-CoA (MMPA-CoA) to 3-(methylthio)acryloyl-CoA (MTA-CoA).</text>
</comment>
<dbReference type="AlphaFoldDB" id="S9ZIA5"/>
<dbReference type="Gene3D" id="2.40.110.10">
    <property type="entry name" value="Butyryl-CoA Dehydrogenase, subunit A, domain 2"/>
    <property type="match status" value="1"/>
</dbReference>
<dbReference type="Pfam" id="PF02770">
    <property type="entry name" value="Acyl-CoA_dh_M"/>
    <property type="match status" value="1"/>
</dbReference>
<dbReference type="SUPFAM" id="SSF56645">
    <property type="entry name" value="Acyl-CoA dehydrogenase NM domain-like"/>
    <property type="match status" value="1"/>
</dbReference>
<dbReference type="PANTHER" id="PTHR42803:SF1">
    <property type="entry name" value="BROAD-SPECIFICITY LINEAR ACYL-COA DEHYDROGENASE FADE5"/>
    <property type="match status" value="1"/>
</dbReference>
<reference evidence="15 16" key="1">
    <citation type="submission" date="2013-06" db="EMBL/GenBank/DDBJ databases">
        <title>Draft genome sequence of Thauera terpenica.</title>
        <authorList>
            <person name="Liu B."/>
            <person name="Frostegard A.H."/>
            <person name="Shapleigh J.P."/>
        </authorList>
    </citation>
    <scope>NUCLEOTIDE SEQUENCE [LARGE SCALE GENOMIC DNA]</scope>
    <source>
        <strain evidence="15 16">58Eu</strain>
    </source>
</reference>
<evidence type="ECO:0000256" key="1">
    <source>
        <dbReference type="ARBA" id="ARBA00001974"/>
    </source>
</evidence>
<dbReference type="InterPro" id="IPR052166">
    <property type="entry name" value="Diverse_Acyl-CoA_DH"/>
</dbReference>
<dbReference type="SUPFAM" id="SSF47203">
    <property type="entry name" value="Acyl-CoA dehydrogenase C-terminal domain-like"/>
    <property type="match status" value="1"/>
</dbReference>
<name>S9ZIA5_9RHOO</name>
<dbReference type="EC" id="1.3.99.41" evidence="8"/>
<dbReference type="GO" id="GO:0016627">
    <property type="term" value="F:oxidoreductase activity, acting on the CH-CH group of donors"/>
    <property type="evidence" value="ECO:0007669"/>
    <property type="project" value="InterPro"/>
</dbReference>
<evidence type="ECO:0000256" key="3">
    <source>
        <dbReference type="ARBA" id="ARBA00022630"/>
    </source>
</evidence>
<accession>S9ZIA5</accession>
<comment type="catalytic activity">
    <reaction evidence="6">
        <text>3-(methylsulfanyl)propanoyl-CoA + oxidized [electron-transfer flavoprotein] + H(+) = 3-(methylsulfanyl)acryloyl-CoA + reduced [electron-transfer flavoprotein]</text>
        <dbReference type="Rhea" id="RHEA:52612"/>
        <dbReference type="Rhea" id="RHEA-COMP:10685"/>
        <dbReference type="Rhea" id="RHEA-COMP:10686"/>
        <dbReference type="ChEBI" id="CHEBI:15378"/>
        <dbReference type="ChEBI" id="CHEBI:57692"/>
        <dbReference type="ChEBI" id="CHEBI:58307"/>
        <dbReference type="ChEBI" id="CHEBI:82815"/>
        <dbReference type="ChEBI" id="CHEBI:84994"/>
        <dbReference type="EC" id="1.3.99.41"/>
    </reaction>
    <physiologicalReaction direction="left-to-right" evidence="6">
        <dbReference type="Rhea" id="RHEA:52613"/>
    </physiologicalReaction>
</comment>
<dbReference type="RefSeq" id="WP_021247813.1">
    <property type="nucleotide sequence ID" value="NZ_ATJV01000002.1"/>
</dbReference>
<dbReference type="Pfam" id="PF02771">
    <property type="entry name" value="Acyl-CoA_dh_N"/>
    <property type="match status" value="1"/>
</dbReference>
<dbReference type="InterPro" id="IPR046373">
    <property type="entry name" value="Acyl-CoA_Oxase/DH_mid-dom_sf"/>
</dbReference>
<evidence type="ECO:0000256" key="9">
    <source>
        <dbReference type="ARBA" id="ARBA00069043"/>
    </source>
</evidence>
<keyword evidence="4 10" id="KW-0274">FAD</keyword>
<dbReference type="Proteomes" id="UP000015455">
    <property type="component" value="Unassembled WGS sequence"/>
</dbReference>
<comment type="similarity">
    <text evidence="2 10">Belongs to the acyl-CoA dehydrogenase family.</text>
</comment>
<comment type="caution">
    <text evidence="15">The sequence shown here is derived from an EMBL/GenBank/DDBJ whole genome shotgun (WGS) entry which is preliminary data.</text>
</comment>
<keyword evidence="16" id="KW-1185">Reference proteome</keyword>
<dbReference type="eggNOG" id="COG1960">
    <property type="taxonomic scope" value="Bacteria"/>
</dbReference>
<keyword evidence="3 10" id="KW-0285">Flavoprotein</keyword>
<dbReference type="PANTHER" id="PTHR42803">
    <property type="entry name" value="ACYL-COA DEHYDROGENASE"/>
    <property type="match status" value="1"/>
</dbReference>
<evidence type="ECO:0000259" key="14">
    <source>
        <dbReference type="Pfam" id="PF12806"/>
    </source>
</evidence>
<dbReference type="InterPro" id="IPR006091">
    <property type="entry name" value="Acyl-CoA_Oxase/DH_mid-dom"/>
</dbReference>
<evidence type="ECO:0000256" key="6">
    <source>
        <dbReference type="ARBA" id="ARBA00051388"/>
    </source>
</evidence>
<comment type="cofactor">
    <cofactor evidence="1 10">
        <name>FAD</name>
        <dbReference type="ChEBI" id="CHEBI:57692"/>
    </cofactor>
</comment>
<proteinExistence type="inferred from homology"/>
<dbReference type="Gene3D" id="1.10.540.10">
    <property type="entry name" value="Acyl-CoA dehydrogenase/oxidase, N-terminal domain"/>
    <property type="match status" value="1"/>
</dbReference>
<sequence length="598" mass="63730">MSNYSAPIRDMQFVMRELAGLDEVAQLPGNEEVSTDLVDAILEEADKFASGVLAPLNWTGDQEGAKWNDGAVTTAPGWKDAYAQFSESGWTAIAGDPNYGGQGLPKLLSTAVMEMWKSANMAFSLCPMLTTGAIEALMLRGTDEQKDMYLPKMISGQWTGTMNLTEPQAGSDLAAVRTKAEPQGDGSYKIFGQKIFITYGEHDLTDNIIHLVLARLPDAPEGVKGISLFVVPKFMVNADGSLGARNDVHCVSIEHKLGIHASPTAVLAFGDKGGAVGTLVGEPNRGLEYMFIMMNEARFAVGMEGLALSERAYQLALQYAKDRVQGTEAGVRGGPKVSILHHADVRRLLMQMKSKTEAMRAFAYVVGAATDKAHHHADEAVRAQNQAFVDLMIPVVKGWCTENSIDVTSDGVQVHGGMGFIEETGAAQHFRDARITTIYEGTTAIQANDLIGRKIARENGATIATVVQAMRAVQAELAATEGEAFAAIARSLDTGIGAVEEAVAYILATYSKDIKAASVGSVPFLKLLGIVAGGWQMGRAALVAKRKLEAGAGEEGFYQGKIITARFYADHVLSQASGLAYAVVNGAAGALELSEAQF</sequence>
<evidence type="ECO:0000256" key="10">
    <source>
        <dbReference type="RuleBase" id="RU362125"/>
    </source>
</evidence>
<dbReference type="Pfam" id="PF12806">
    <property type="entry name" value="Acyl-CoA_dh_C"/>
    <property type="match status" value="1"/>
</dbReference>
<dbReference type="Pfam" id="PF00441">
    <property type="entry name" value="Acyl-CoA_dh_1"/>
    <property type="match status" value="1"/>
</dbReference>
<dbReference type="InterPro" id="IPR009100">
    <property type="entry name" value="AcylCoA_DH/oxidase_NM_dom_sf"/>
</dbReference>
<dbReference type="InterPro" id="IPR036250">
    <property type="entry name" value="AcylCo_DH-like_C"/>
</dbReference>
<keyword evidence="5 10" id="KW-0560">Oxidoreductase</keyword>
<feature type="domain" description="Acetyl-CoA dehydrogenase-like C-terminal" evidence="14">
    <location>
        <begin position="474"/>
        <end position="593"/>
    </location>
</feature>
<dbReference type="InterPro" id="IPR037069">
    <property type="entry name" value="AcylCoA_DH/ox_N_sf"/>
</dbReference>
<gene>
    <name evidence="15" type="ORF">M622_09135</name>
</gene>
<feature type="domain" description="Acyl-CoA oxidase/dehydrogenase middle" evidence="12">
    <location>
        <begin position="162"/>
        <end position="269"/>
    </location>
</feature>
<evidence type="ECO:0000259" key="13">
    <source>
        <dbReference type="Pfam" id="PF02771"/>
    </source>
</evidence>
<dbReference type="GO" id="GO:0050660">
    <property type="term" value="F:flavin adenine dinucleotide binding"/>
    <property type="evidence" value="ECO:0007669"/>
    <property type="project" value="InterPro"/>
</dbReference>
<evidence type="ECO:0000256" key="2">
    <source>
        <dbReference type="ARBA" id="ARBA00009347"/>
    </source>
</evidence>
<evidence type="ECO:0000256" key="8">
    <source>
        <dbReference type="ARBA" id="ARBA00066694"/>
    </source>
</evidence>
<protein>
    <recommendedName>
        <fullName evidence="9">3-methylmercaptopropionyl-CoA dehydrogenase</fullName>
        <ecNumber evidence="8">1.3.99.41</ecNumber>
    </recommendedName>
</protein>
<dbReference type="Gene3D" id="1.20.140.10">
    <property type="entry name" value="Butyryl-CoA Dehydrogenase, subunit A, domain 3"/>
    <property type="match status" value="1"/>
</dbReference>
<evidence type="ECO:0000256" key="5">
    <source>
        <dbReference type="ARBA" id="ARBA00023002"/>
    </source>
</evidence>